<dbReference type="AlphaFoldDB" id="D8R907"/>
<gene>
    <name evidence="2" type="ORF">SELMODRAFT_408959</name>
</gene>
<organism evidence="3">
    <name type="scientific">Selaginella moellendorffii</name>
    <name type="common">Spikemoss</name>
    <dbReference type="NCBI Taxonomy" id="88036"/>
    <lineage>
        <taxon>Eukaryota</taxon>
        <taxon>Viridiplantae</taxon>
        <taxon>Streptophyta</taxon>
        <taxon>Embryophyta</taxon>
        <taxon>Tracheophyta</taxon>
        <taxon>Lycopodiopsida</taxon>
        <taxon>Selaginellales</taxon>
        <taxon>Selaginellaceae</taxon>
        <taxon>Selaginella</taxon>
    </lineage>
</organism>
<dbReference type="KEGG" id="smo:SELMODRAFT_408959"/>
<dbReference type="InParanoid" id="D8R907"/>
<dbReference type="Gramene" id="EFJ31331">
    <property type="protein sequence ID" value="EFJ31331"/>
    <property type="gene ID" value="SELMODRAFT_408959"/>
</dbReference>
<name>D8R907_SELML</name>
<evidence type="ECO:0000313" key="2">
    <source>
        <dbReference type="EMBL" id="EFJ31331.1"/>
    </source>
</evidence>
<sequence>MDCVWVRKDGEGEALRVPLHDSKHLMVDSIAAHWGLDAATLRVGQTALFKDANGNSVMTVEQIAANSNAHGDGQSQQNPLVITGNRNRLSQEEAEAALAKTKLGIGIARAREQRKEADRRIAISHLWNDALCREFYLGSAMYSYSMKGLVGEPPSVLGEVVGRFVGTINVARKTEAPSDKNCKGMVALIRPDGSCITALQCIEGMFSGSGKAEEKVIVVSFPRIKGGVLYECKVGSRLSSSVVCLEPQAHCLQEFEGCLKMEVISLPLFQRLYTFGGHKSMDLINVFSVDPEAFLPVSAVQDLGAPVFADGGSLIGVVTNTFLGKLGRGDTDRKRKLQSFQGRHLECQKTADLDKEFEHARLYRNVSEEMHDVYLWAKAAIHLNRVVQFAPVTWKTPIDEWKEAHPVESFEKDLPQELPSRRSKTGSAPRRSYESGLSMHRSLHPLFSRMSLERLLEKGLNHHPEAKDCLTSFTFLRLPQLSSAFPKHSMETFLRWTSFMLCMQPMFALT</sequence>
<reference evidence="2 3" key="1">
    <citation type="journal article" date="2011" name="Science">
        <title>The Selaginella genome identifies genetic changes associated with the evolution of vascular plants.</title>
        <authorList>
            <person name="Banks J.A."/>
            <person name="Nishiyama T."/>
            <person name="Hasebe M."/>
            <person name="Bowman J.L."/>
            <person name="Gribskov M."/>
            <person name="dePamphilis C."/>
            <person name="Albert V.A."/>
            <person name="Aono N."/>
            <person name="Aoyama T."/>
            <person name="Ambrose B.A."/>
            <person name="Ashton N.W."/>
            <person name="Axtell M.J."/>
            <person name="Barker E."/>
            <person name="Barker M.S."/>
            <person name="Bennetzen J.L."/>
            <person name="Bonawitz N.D."/>
            <person name="Chapple C."/>
            <person name="Cheng C."/>
            <person name="Correa L.G."/>
            <person name="Dacre M."/>
            <person name="DeBarry J."/>
            <person name="Dreyer I."/>
            <person name="Elias M."/>
            <person name="Engstrom E.M."/>
            <person name="Estelle M."/>
            <person name="Feng L."/>
            <person name="Finet C."/>
            <person name="Floyd S.K."/>
            <person name="Frommer W.B."/>
            <person name="Fujita T."/>
            <person name="Gramzow L."/>
            <person name="Gutensohn M."/>
            <person name="Harholt J."/>
            <person name="Hattori M."/>
            <person name="Heyl A."/>
            <person name="Hirai T."/>
            <person name="Hiwatashi Y."/>
            <person name="Ishikawa M."/>
            <person name="Iwata M."/>
            <person name="Karol K.G."/>
            <person name="Koehler B."/>
            <person name="Kolukisaoglu U."/>
            <person name="Kubo M."/>
            <person name="Kurata T."/>
            <person name="Lalonde S."/>
            <person name="Li K."/>
            <person name="Li Y."/>
            <person name="Litt A."/>
            <person name="Lyons E."/>
            <person name="Manning G."/>
            <person name="Maruyama T."/>
            <person name="Michael T.P."/>
            <person name="Mikami K."/>
            <person name="Miyazaki S."/>
            <person name="Morinaga S."/>
            <person name="Murata T."/>
            <person name="Mueller-Roeber B."/>
            <person name="Nelson D.R."/>
            <person name="Obara M."/>
            <person name="Oguri Y."/>
            <person name="Olmstead R.G."/>
            <person name="Onodera N."/>
            <person name="Petersen B.L."/>
            <person name="Pils B."/>
            <person name="Prigge M."/>
            <person name="Rensing S.A."/>
            <person name="Riano-Pachon D.M."/>
            <person name="Roberts A.W."/>
            <person name="Sato Y."/>
            <person name="Scheller H.V."/>
            <person name="Schulz B."/>
            <person name="Schulz C."/>
            <person name="Shakirov E.V."/>
            <person name="Shibagaki N."/>
            <person name="Shinohara N."/>
            <person name="Shippen D.E."/>
            <person name="Soerensen I."/>
            <person name="Sotooka R."/>
            <person name="Sugimoto N."/>
            <person name="Sugita M."/>
            <person name="Sumikawa N."/>
            <person name="Tanurdzic M."/>
            <person name="Theissen G."/>
            <person name="Ulvskov P."/>
            <person name="Wakazuki S."/>
            <person name="Weng J.K."/>
            <person name="Willats W.W."/>
            <person name="Wipf D."/>
            <person name="Wolf P.G."/>
            <person name="Yang L."/>
            <person name="Zimmer A.D."/>
            <person name="Zhu Q."/>
            <person name="Mitros T."/>
            <person name="Hellsten U."/>
            <person name="Loque D."/>
            <person name="Otillar R."/>
            <person name="Salamov A."/>
            <person name="Schmutz J."/>
            <person name="Shapiro H."/>
            <person name="Lindquist E."/>
            <person name="Lucas S."/>
            <person name="Rokhsar D."/>
            <person name="Grigoriev I.V."/>
        </authorList>
    </citation>
    <scope>NUCLEOTIDE SEQUENCE [LARGE SCALE GENOMIC DNA]</scope>
</reference>
<dbReference type="Proteomes" id="UP000001514">
    <property type="component" value="Unassembled WGS sequence"/>
</dbReference>
<keyword evidence="3" id="KW-1185">Reference proteome</keyword>
<dbReference type="EMBL" id="GL377574">
    <property type="protein sequence ID" value="EFJ31331.1"/>
    <property type="molecule type" value="Genomic_DNA"/>
</dbReference>
<dbReference type="HOGENOM" id="CLU_675107_0_0_1"/>
<evidence type="ECO:0000256" key="1">
    <source>
        <dbReference type="SAM" id="MobiDB-lite"/>
    </source>
</evidence>
<protein>
    <submittedName>
        <fullName evidence="2">Uncharacterized protein</fullName>
    </submittedName>
</protein>
<evidence type="ECO:0000313" key="3">
    <source>
        <dbReference type="Proteomes" id="UP000001514"/>
    </source>
</evidence>
<feature type="region of interest" description="Disordered" evidence="1">
    <location>
        <begin position="412"/>
        <end position="436"/>
    </location>
</feature>
<accession>D8R907</accession>
<proteinExistence type="predicted"/>